<accession>A0AB37ARA8</accession>
<proteinExistence type="predicted"/>
<sequence length="80" mass="8995">MAARDTAPPTLPLDGYTRWGDLKRFVPLCMNSVTARERAGRFPKRVQLGSSRSVAWPNREIHRWLADPVGYRVAAETEAA</sequence>
<dbReference type="Pfam" id="PF05930">
    <property type="entry name" value="Phage_AlpA"/>
    <property type="match status" value="1"/>
</dbReference>
<evidence type="ECO:0000313" key="2">
    <source>
        <dbReference type="Proteomes" id="UP000237811"/>
    </source>
</evidence>
<name>A0AB37ARA8_9BURK</name>
<reference evidence="1 2" key="1">
    <citation type="submission" date="2018-03" db="EMBL/GenBank/DDBJ databases">
        <authorList>
            <person name="Nguyen K."/>
            <person name="Fouts D."/>
            <person name="Sutton G."/>
        </authorList>
    </citation>
    <scope>NUCLEOTIDE SEQUENCE [LARGE SCALE GENOMIC DNA]</scope>
    <source>
        <strain evidence="1 2">AU14328</strain>
    </source>
</reference>
<organism evidence="1 2">
    <name type="scientific">Burkholderia multivorans</name>
    <dbReference type="NCBI Taxonomy" id="87883"/>
    <lineage>
        <taxon>Bacteria</taxon>
        <taxon>Pseudomonadati</taxon>
        <taxon>Pseudomonadota</taxon>
        <taxon>Betaproteobacteria</taxon>
        <taxon>Burkholderiales</taxon>
        <taxon>Burkholderiaceae</taxon>
        <taxon>Burkholderia</taxon>
        <taxon>Burkholderia cepacia complex</taxon>
    </lineage>
</organism>
<dbReference type="InterPro" id="IPR010260">
    <property type="entry name" value="AlpA"/>
</dbReference>
<dbReference type="AlphaFoldDB" id="A0AB37ARA8"/>
<protein>
    <submittedName>
        <fullName evidence="1">Transcriptional regulator</fullName>
    </submittedName>
</protein>
<gene>
    <name evidence="1" type="ORF">C6P99_15840</name>
</gene>
<evidence type="ECO:0000313" key="1">
    <source>
        <dbReference type="EMBL" id="PRE47157.1"/>
    </source>
</evidence>
<dbReference type="GeneID" id="89569312"/>
<dbReference type="EMBL" id="PVFR01000049">
    <property type="protein sequence ID" value="PRE47157.1"/>
    <property type="molecule type" value="Genomic_DNA"/>
</dbReference>
<dbReference type="RefSeq" id="WP_105777164.1">
    <property type="nucleotide sequence ID" value="NZ_CP046336.1"/>
</dbReference>
<comment type="caution">
    <text evidence="1">The sequence shown here is derived from an EMBL/GenBank/DDBJ whole genome shotgun (WGS) entry which is preliminary data.</text>
</comment>
<dbReference type="Proteomes" id="UP000237811">
    <property type="component" value="Unassembled WGS sequence"/>
</dbReference>